<dbReference type="Proteomes" id="UP000775129">
    <property type="component" value="Unassembled WGS sequence"/>
</dbReference>
<feature type="region of interest" description="Disordered" evidence="1">
    <location>
        <begin position="1"/>
        <end position="20"/>
    </location>
</feature>
<comment type="caution">
    <text evidence="2">The sequence shown here is derived from an EMBL/GenBank/DDBJ whole genome shotgun (WGS) entry which is preliminary data.</text>
</comment>
<dbReference type="RefSeq" id="WP_369853587.1">
    <property type="nucleotide sequence ID" value="NZ_JBCLTI010000007.1"/>
</dbReference>
<gene>
    <name evidence="2" type="ORF">K8W24_10595</name>
</gene>
<reference evidence="2" key="1">
    <citation type="journal article" date="2021" name="PeerJ">
        <title>Extensive microbial diversity within the chicken gut microbiome revealed by metagenomics and culture.</title>
        <authorList>
            <person name="Gilroy R."/>
            <person name="Ravi A."/>
            <person name="Getino M."/>
            <person name="Pursley I."/>
            <person name="Horton D.L."/>
            <person name="Alikhan N.F."/>
            <person name="Baker D."/>
            <person name="Gharbi K."/>
            <person name="Hall N."/>
            <person name="Watson M."/>
            <person name="Adriaenssens E.M."/>
            <person name="Foster-Nyarko E."/>
            <person name="Jarju S."/>
            <person name="Secka A."/>
            <person name="Antonio M."/>
            <person name="Oren A."/>
            <person name="Chaudhuri R.R."/>
            <person name="La Ragione R."/>
            <person name="Hildebrand F."/>
            <person name="Pallen M.J."/>
        </authorList>
    </citation>
    <scope>NUCLEOTIDE SEQUENCE</scope>
    <source>
        <strain evidence="2">1647</strain>
    </source>
</reference>
<evidence type="ECO:0000313" key="3">
    <source>
        <dbReference type="Proteomes" id="UP000775129"/>
    </source>
</evidence>
<protein>
    <submittedName>
        <fullName evidence="2">Uncharacterized protein</fullName>
    </submittedName>
</protein>
<evidence type="ECO:0000256" key="1">
    <source>
        <dbReference type="SAM" id="MobiDB-lite"/>
    </source>
</evidence>
<reference evidence="2" key="2">
    <citation type="submission" date="2021-09" db="EMBL/GenBank/DDBJ databases">
        <authorList>
            <person name="Gilroy R."/>
        </authorList>
    </citation>
    <scope>NUCLEOTIDE SEQUENCE</scope>
    <source>
        <strain evidence="2">1647</strain>
    </source>
</reference>
<organism evidence="2 3">
    <name type="scientific">Brachybacterium paraconglomeratum</name>
    <dbReference type="NCBI Taxonomy" id="173362"/>
    <lineage>
        <taxon>Bacteria</taxon>
        <taxon>Bacillati</taxon>
        <taxon>Actinomycetota</taxon>
        <taxon>Actinomycetes</taxon>
        <taxon>Micrococcales</taxon>
        <taxon>Dermabacteraceae</taxon>
        <taxon>Brachybacterium</taxon>
    </lineage>
</organism>
<accession>A0A921GQ67</accession>
<dbReference type="EMBL" id="DYWO01000316">
    <property type="protein sequence ID" value="HJF50226.1"/>
    <property type="molecule type" value="Genomic_DNA"/>
</dbReference>
<evidence type="ECO:0000313" key="2">
    <source>
        <dbReference type="EMBL" id="HJF50226.1"/>
    </source>
</evidence>
<sequence>MTERTTARTGSARGPRNGRARGGALLLLTLGLLAGCGPLDPGAPSEPSAEGPTLPATPTGIRGQDADDEAYGEACNGEGAYSVDSSAERTLDDAPSPDGTQLAVSLGYTAEDGPRARLSFSTFGEPGAHGNFDGEVGESSRYDAWTITIRSICDGEVGFDVDEA</sequence>
<proteinExistence type="predicted"/>
<feature type="compositionally biased region" description="Low complexity" evidence="1">
    <location>
        <begin position="10"/>
        <end position="20"/>
    </location>
</feature>
<name>A0A921GQ67_9MICO</name>
<feature type="region of interest" description="Disordered" evidence="1">
    <location>
        <begin position="36"/>
        <end position="102"/>
    </location>
</feature>
<dbReference type="AlphaFoldDB" id="A0A921GQ67"/>